<evidence type="ECO:0000256" key="2">
    <source>
        <dbReference type="ARBA" id="ARBA00010985"/>
    </source>
</evidence>
<evidence type="ECO:0000313" key="6">
    <source>
        <dbReference type="EMBL" id="QXV92805.1"/>
    </source>
</evidence>
<feature type="transmembrane region" description="Helical" evidence="5">
    <location>
        <begin position="54"/>
        <end position="71"/>
    </location>
</feature>
<keyword evidence="5" id="KW-0472">Membrane</keyword>
<keyword evidence="5" id="KW-0812">Transmembrane</keyword>
<reference evidence="6" key="1">
    <citation type="submission" date="2020-07" db="EMBL/GenBank/DDBJ databases">
        <title>Nitzschia anatoliensis sp. nov., a cryptic diatom species from the highly alkaline Van Lake (Turkey).</title>
        <authorList>
            <person name="Solak C.N."/>
            <person name="Gastineau R."/>
            <person name="Lemieux C."/>
            <person name="Turmel M."/>
            <person name="Gorecka E."/>
            <person name="Trobajo R."/>
            <person name="Rybak M."/>
            <person name="Yilmaz E."/>
            <person name="Witkowski A."/>
        </authorList>
    </citation>
    <scope>NUCLEOTIDE SEQUENCE</scope>
</reference>
<dbReference type="InterPro" id="IPR008470">
    <property type="entry name" value="Uncharacterised_Ycf33"/>
</dbReference>
<keyword evidence="6" id="KW-0150">Chloroplast</keyword>
<dbReference type="Pfam" id="PF05421">
    <property type="entry name" value="DUF751"/>
    <property type="match status" value="1"/>
</dbReference>
<dbReference type="AlphaFoldDB" id="A0A8F7KUR0"/>
<comment type="similarity">
    <text evidence="2">Belongs to the ycf33 family.</text>
</comment>
<sequence length="77" mass="9131">MYNDKERIVTRNFMSDFWNNLSRYPRFFISSMIGLVLIILAPLKNLLKVPKLRVILIISIVVFFSLLYFIIKNMAAF</sequence>
<protein>
    <recommendedName>
        <fullName evidence="3">Uncharacterized protein ycf33</fullName>
    </recommendedName>
</protein>
<keyword evidence="4 6" id="KW-0934">Plastid</keyword>
<organism evidence="6">
    <name type="scientific">Nitzschia anatoliensis</name>
    <dbReference type="NCBI Taxonomy" id="2862141"/>
    <lineage>
        <taxon>Eukaryota</taxon>
        <taxon>Sar</taxon>
        <taxon>Stramenopiles</taxon>
        <taxon>Ochrophyta</taxon>
        <taxon>Bacillariophyta</taxon>
        <taxon>Bacillariophyceae</taxon>
        <taxon>Bacillariophycidae</taxon>
        <taxon>Bacillariales</taxon>
        <taxon>Bacillariaceae</taxon>
        <taxon>Nitzschia</taxon>
    </lineage>
</organism>
<dbReference type="GO" id="GO:0009536">
    <property type="term" value="C:plastid"/>
    <property type="evidence" value="ECO:0007669"/>
    <property type="project" value="UniProtKB-SubCell"/>
</dbReference>
<evidence type="ECO:0000256" key="1">
    <source>
        <dbReference type="ARBA" id="ARBA00004474"/>
    </source>
</evidence>
<accession>A0A8F7KUR0</accession>
<evidence type="ECO:0000256" key="3">
    <source>
        <dbReference type="ARBA" id="ARBA00021584"/>
    </source>
</evidence>
<evidence type="ECO:0000256" key="4">
    <source>
        <dbReference type="ARBA" id="ARBA00022640"/>
    </source>
</evidence>
<comment type="subcellular location">
    <subcellularLocation>
        <location evidence="1">Plastid</location>
    </subcellularLocation>
</comment>
<proteinExistence type="inferred from homology"/>
<gene>
    <name evidence="6" type="primary">ycf33</name>
</gene>
<feature type="transmembrane region" description="Helical" evidence="5">
    <location>
        <begin position="27"/>
        <end position="47"/>
    </location>
</feature>
<keyword evidence="5" id="KW-1133">Transmembrane helix</keyword>
<geneLocation type="chloroplast" evidence="6"/>
<name>A0A8F7KUR0_9STRA</name>
<dbReference type="EMBL" id="MT742551">
    <property type="protein sequence ID" value="QXV92805.1"/>
    <property type="molecule type" value="Genomic_DNA"/>
</dbReference>
<evidence type="ECO:0000256" key="5">
    <source>
        <dbReference type="SAM" id="Phobius"/>
    </source>
</evidence>